<proteinExistence type="predicted"/>
<name>A0ACC1PFL2_9PEZI</name>
<keyword evidence="2" id="KW-1185">Reference proteome</keyword>
<accession>A0ACC1PFL2</accession>
<evidence type="ECO:0000313" key="1">
    <source>
        <dbReference type="EMBL" id="KAJ2991149.1"/>
    </source>
</evidence>
<dbReference type="EMBL" id="JAPDGR010000352">
    <property type="protein sequence ID" value="KAJ2991149.1"/>
    <property type="molecule type" value="Genomic_DNA"/>
</dbReference>
<gene>
    <name evidence="1" type="ORF">NUW58_g2629</name>
</gene>
<organism evidence="1 2">
    <name type="scientific">Xylaria curta</name>
    <dbReference type="NCBI Taxonomy" id="42375"/>
    <lineage>
        <taxon>Eukaryota</taxon>
        <taxon>Fungi</taxon>
        <taxon>Dikarya</taxon>
        <taxon>Ascomycota</taxon>
        <taxon>Pezizomycotina</taxon>
        <taxon>Sordariomycetes</taxon>
        <taxon>Xylariomycetidae</taxon>
        <taxon>Xylariales</taxon>
        <taxon>Xylariaceae</taxon>
        <taxon>Xylaria</taxon>
    </lineage>
</organism>
<sequence length="368" mass="42300">MEGVNKAKPASSTMALTEFHFYPRLPVELKLMVWVYVFEALPPGAHRFRLLPDPNNEHKLIVRPDKDQKEDASAWRQRRALARTDKYALDGLLRFERRATLLYTDTAHRRTVRKEENGITAMIDGGIDLVTFRFNYGTSRVSLTLLQPSQNAETFAGITQIGVELSFFGVGSVPSYKFRPFAYPCTHNNVCGAFFCCEGMIRFIRFFKDLKMFYLIVPLTLQNLNGGPNSLYGRPLRPHLRASASGGARTRMTQVSLNVFNMIKEAAQQKGLKQFHDRNGTYCEFPLDNYRRKILGPVLKHDVSGILAVLRREWTAYHNRMAIYDNRIEIQRKCWKGVEFKLLVWADLRGVTVEGGDERPLRTFAPWN</sequence>
<dbReference type="Proteomes" id="UP001143856">
    <property type="component" value="Unassembled WGS sequence"/>
</dbReference>
<comment type="caution">
    <text evidence="1">The sequence shown here is derived from an EMBL/GenBank/DDBJ whole genome shotgun (WGS) entry which is preliminary data.</text>
</comment>
<protein>
    <submittedName>
        <fullName evidence="1">Uncharacterized protein</fullName>
    </submittedName>
</protein>
<reference evidence="1" key="1">
    <citation type="submission" date="2022-10" db="EMBL/GenBank/DDBJ databases">
        <title>Genome Sequence of Xylaria curta.</title>
        <authorList>
            <person name="Buettner E."/>
        </authorList>
    </citation>
    <scope>NUCLEOTIDE SEQUENCE</scope>
    <source>
        <strain evidence="1">Babe10</strain>
    </source>
</reference>
<evidence type="ECO:0000313" key="2">
    <source>
        <dbReference type="Proteomes" id="UP001143856"/>
    </source>
</evidence>